<comment type="caution">
    <text evidence="2">The sequence shown here is derived from an EMBL/GenBank/DDBJ whole genome shotgun (WGS) entry which is preliminary data.</text>
</comment>
<dbReference type="AlphaFoldDB" id="A0A537JK29"/>
<proteinExistence type="predicted"/>
<feature type="domain" description="Peptidase M24" evidence="1">
    <location>
        <begin position="5"/>
        <end position="153"/>
    </location>
</feature>
<dbReference type="InterPro" id="IPR000994">
    <property type="entry name" value="Pept_M24"/>
</dbReference>
<dbReference type="SUPFAM" id="SSF55920">
    <property type="entry name" value="Creatinase/aminopeptidase"/>
    <property type="match status" value="1"/>
</dbReference>
<dbReference type="CDD" id="cd01066">
    <property type="entry name" value="APP_MetAP"/>
    <property type="match status" value="1"/>
</dbReference>
<evidence type="ECO:0000313" key="3">
    <source>
        <dbReference type="Proteomes" id="UP000320048"/>
    </source>
</evidence>
<feature type="non-terminal residue" evidence="2">
    <location>
        <position position="1"/>
    </location>
</feature>
<dbReference type="EMBL" id="VBAO01000074">
    <property type="protein sequence ID" value="TMI83476.1"/>
    <property type="molecule type" value="Genomic_DNA"/>
</dbReference>
<reference evidence="2 3" key="1">
    <citation type="journal article" date="2019" name="Nat. Microbiol.">
        <title>Mediterranean grassland soil C-N compound turnover is dependent on rainfall and depth, and is mediated by genomically divergent microorganisms.</title>
        <authorList>
            <person name="Diamond S."/>
            <person name="Andeer P.F."/>
            <person name="Li Z."/>
            <person name="Crits-Christoph A."/>
            <person name="Burstein D."/>
            <person name="Anantharaman K."/>
            <person name="Lane K.R."/>
            <person name="Thomas B.C."/>
            <person name="Pan C."/>
            <person name="Northen T.R."/>
            <person name="Banfield J.F."/>
        </authorList>
    </citation>
    <scope>NUCLEOTIDE SEQUENCE [LARGE SCALE GENOMIC DNA]</scope>
    <source>
        <strain evidence="2">NP_7</strain>
    </source>
</reference>
<dbReference type="Proteomes" id="UP000320048">
    <property type="component" value="Unassembled WGS sequence"/>
</dbReference>
<evidence type="ECO:0000313" key="2">
    <source>
        <dbReference type="EMBL" id="TMI83476.1"/>
    </source>
</evidence>
<accession>A0A537JK29</accession>
<sequence length="172" mass="19032">TVCVPRQSLSDRMIQPGDVINTEISVSFWGYSGQLHRPMFVGTEPNRLYRTLWDVALEAYTRCCAVLRAGATTEEVLDAAEVIHARGLTINDGLLHGFGIGLLPPSVRTRRTVQEPHAPFVFEQDMCVVVQPNVVTPDERAGVQLGNLLRITATGCECLHGVPIQYFVTRRS</sequence>
<name>A0A537JK29_9BACT</name>
<dbReference type="InterPro" id="IPR036005">
    <property type="entry name" value="Creatinase/aminopeptidase-like"/>
</dbReference>
<organism evidence="2 3">
    <name type="scientific">Candidatus Segetimicrobium genomatis</name>
    <dbReference type="NCBI Taxonomy" id="2569760"/>
    <lineage>
        <taxon>Bacteria</taxon>
        <taxon>Bacillati</taxon>
        <taxon>Candidatus Sysuimicrobiota</taxon>
        <taxon>Candidatus Sysuimicrobiia</taxon>
        <taxon>Candidatus Sysuimicrobiales</taxon>
        <taxon>Candidatus Segetimicrobiaceae</taxon>
        <taxon>Candidatus Segetimicrobium</taxon>
    </lineage>
</organism>
<dbReference type="PANTHER" id="PTHR46112:SF2">
    <property type="entry name" value="XAA-PRO AMINOPEPTIDASE P-RELATED"/>
    <property type="match status" value="1"/>
</dbReference>
<dbReference type="PANTHER" id="PTHR46112">
    <property type="entry name" value="AMINOPEPTIDASE"/>
    <property type="match status" value="1"/>
</dbReference>
<dbReference type="Pfam" id="PF00557">
    <property type="entry name" value="Peptidase_M24"/>
    <property type="match status" value="1"/>
</dbReference>
<evidence type="ECO:0000259" key="1">
    <source>
        <dbReference type="Pfam" id="PF00557"/>
    </source>
</evidence>
<dbReference type="Gene3D" id="3.90.230.10">
    <property type="entry name" value="Creatinase/methionine aminopeptidase superfamily"/>
    <property type="match status" value="1"/>
</dbReference>
<dbReference type="InterPro" id="IPR050659">
    <property type="entry name" value="Peptidase_M24B"/>
</dbReference>
<protein>
    <submittedName>
        <fullName evidence="2">M24 family metallopeptidase</fullName>
    </submittedName>
</protein>
<gene>
    <name evidence="2" type="ORF">E6H04_02805</name>
</gene>